<proteinExistence type="predicted"/>
<name>A0A6C0JH79_9ZZZZ</name>
<sequence>MNYFKSIIKIIAEFVVIFIILYVLYFLMNLDTNTNKENFTSGFRQMYRPHIRNIRLTGEGYYNKISDNTNLFFRKFGLI</sequence>
<dbReference type="EMBL" id="MN740395">
    <property type="protein sequence ID" value="QHU04311.1"/>
    <property type="molecule type" value="Genomic_DNA"/>
</dbReference>
<reference evidence="2" key="1">
    <citation type="journal article" date="2020" name="Nature">
        <title>Giant virus diversity and host interactions through global metagenomics.</title>
        <authorList>
            <person name="Schulz F."/>
            <person name="Roux S."/>
            <person name="Paez-Espino D."/>
            <person name="Jungbluth S."/>
            <person name="Walsh D.A."/>
            <person name="Denef V.J."/>
            <person name="McMahon K.D."/>
            <person name="Konstantinidis K.T."/>
            <person name="Eloe-Fadrosh E.A."/>
            <person name="Kyrpides N.C."/>
            <person name="Woyke T."/>
        </authorList>
    </citation>
    <scope>NUCLEOTIDE SEQUENCE</scope>
    <source>
        <strain evidence="2">GVMAG-M-3300027708-39</strain>
    </source>
</reference>
<organism evidence="2">
    <name type="scientific">viral metagenome</name>
    <dbReference type="NCBI Taxonomy" id="1070528"/>
    <lineage>
        <taxon>unclassified sequences</taxon>
        <taxon>metagenomes</taxon>
        <taxon>organismal metagenomes</taxon>
    </lineage>
</organism>
<keyword evidence="1" id="KW-0812">Transmembrane</keyword>
<evidence type="ECO:0000256" key="1">
    <source>
        <dbReference type="SAM" id="Phobius"/>
    </source>
</evidence>
<accession>A0A6C0JH79</accession>
<evidence type="ECO:0000313" key="2">
    <source>
        <dbReference type="EMBL" id="QHU04311.1"/>
    </source>
</evidence>
<keyword evidence="1" id="KW-1133">Transmembrane helix</keyword>
<protein>
    <submittedName>
        <fullName evidence="2">Uncharacterized protein</fullName>
    </submittedName>
</protein>
<feature type="transmembrane region" description="Helical" evidence="1">
    <location>
        <begin position="6"/>
        <end position="27"/>
    </location>
</feature>
<keyword evidence="1" id="KW-0472">Membrane</keyword>
<dbReference type="AlphaFoldDB" id="A0A6C0JH79"/>